<dbReference type="InterPro" id="IPR036915">
    <property type="entry name" value="Cyclin-like_sf"/>
</dbReference>
<organism evidence="4 5">
    <name type="scientific">Aegilops tauschii subsp. strangulata</name>
    <name type="common">Goatgrass</name>
    <dbReference type="NCBI Taxonomy" id="200361"/>
    <lineage>
        <taxon>Eukaryota</taxon>
        <taxon>Viridiplantae</taxon>
        <taxon>Streptophyta</taxon>
        <taxon>Embryophyta</taxon>
        <taxon>Tracheophyta</taxon>
        <taxon>Spermatophyta</taxon>
        <taxon>Magnoliopsida</taxon>
        <taxon>Liliopsida</taxon>
        <taxon>Poales</taxon>
        <taxon>Poaceae</taxon>
        <taxon>BOP clade</taxon>
        <taxon>Pooideae</taxon>
        <taxon>Triticodae</taxon>
        <taxon>Triticeae</taxon>
        <taxon>Triticinae</taxon>
        <taxon>Aegilops</taxon>
    </lineage>
</organism>
<dbReference type="GO" id="GO:0070897">
    <property type="term" value="P:transcription preinitiation complex assembly"/>
    <property type="evidence" value="ECO:0007669"/>
    <property type="project" value="InterPro"/>
</dbReference>
<accession>A0A453C982</accession>
<dbReference type="GO" id="GO:0017025">
    <property type="term" value="F:TBP-class protein binding"/>
    <property type="evidence" value="ECO:0007669"/>
    <property type="project" value="TreeGrafter"/>
</dbReference>
<reference evidence="5" key="1">
    <citation type="journal article" date="2014" name="Science">
        <title>Ancient hybridizations among the ancestral genomes of bread wheat.</title>
        <authorList>
            <consortium name="International Wheat Genome Sequencing Consortium,"/>
            <person name="Marcussen T."/>
            <person name="Sandve S.R."/>
            <person name="Heier L."/>
            <person name="Spannagl M."/>
            <person name="Pfeifer M."/>
            <person name="Jakobsen K.S."/>
            <person name="Wulff B.B."/>
            <person name="Steuernagel B."/>
            <person name="Mayer K.F."/>
            <person name="Olsen O.A."/>
        </authorList>
    </citation>
    <scope>NUCLEOTIDE SEQUENCE [LARGE SCALE GENOMIC DNA]</scope>
    <source>
        <strain evidence="5">cv. AL8/78</strain>
    </source>
</reference>
<dbReference type="Proteomes" id="UP000015105">
    <property type="component" value="Chromosome 2D"/>
</dbReference>
<reference evidence="4" key="5">
    <citation type="journal article" date="2021" name="G3 (Bethesda)">
        <title>Aegilops tauschii genome assembly Aet v5.0 features greater sequence contiguity and improved annotation.</title>
        <authorList>
            <person name="Wang L."/>
            <person name="Zhu T."/>
            <person name="Rodriguez J.C."/>
            <person name="Deal K.R."/>
            <person name="Dubcovsky J."/>
            <person name="McGuire P.E."/>
            <person name="Lux T."/>
            <person name="Spannagl M."/>
            <person name="Mayer K.F.X."/>
            <person name="Baldrich P."/>
            <person name="Meyers B.C."/>
            <person name="Huo N."/>
            <person name="Gu Y.Q."/>
            <person name="Zhou H."/>
            <person name="Devos K.M."/>
            <person name="Bennetzen J.L."/>
            <person name="Unver T."/>
            <person name="Budak H."/>
            <person name="Gulick P.J."/>
            <person name="Galiba G."/>
            <person name="Kalapos B."/>
            <person name="Nelson D.R."/>
            <person name="Li P."/>
            <person name="You F.M."/>
            <person name="Luo M.C."/>
            <person name="Dvorak J."/>
        </authorList>
    </citation>
    <scope>NUCLEOTIDE SEQUENCE [LARGE SCALE GENOMIC DNA]</scope>
    <source>
        <strain evidence="4">cv. AL8/78</strain>
    </source>
</reference>
<keyword evidence="5" id="KW-1185">Reference proteome</keyword>
<reference evidence="4" key="3">
    <citation type="journal article" date="2017" name="Nature">
        <title>Genome sequence of the progenitor of the wheat D genome Aegilops tauschii.</title>
        <authorList>
            <person name="Luo M.C."/>
            <person name="Gu Y.Q."/>
            <person name="Puiu D."/>
            <person name="Wang H."/>
            <person name="Twardziok S.O."/>
            <person name="Deal K.R."/>
            <person name="Huo N."/>
            <person name="Zhu T."/>
            <person name="Wang L."/>
            <person name="Wang Y."/>
            <person name="McGuire P.E."/>
            <person name="Liu S."/>
            <person name="Long H."/>
            <person name="Ramasamy R.K."/>
            <person name="Rodriguez J.C."/>
            <person name="Van S.L."/>
            <person name="Yuan L."/>
            <person name="Wang Z."/>
            <person name="Xia Z."/>
            <person name="Xiao L."/>
            <person name="Anderson O.D."/>
            <person name="Ouyang S."/>
            <person name="Liang Y."/>
            <person name="Zimin A.V."/>
            <person name="Pertea G."/>
            <person name="Qi P."/>
            <person name="Bennetzen J.L."/>
            <person name="Dai X."/>
            <person name="Dawson M.W."/>
            <person name="Muller H.G."/>
            <person name="Kugler K."/>
            <person name="Rivarola-Duarte L."/>
            <person name="Spannagl M."/>
            <person name="Mayer K.F.X."/>
            <person name="Lu F.H."/>
            <person name="Bevan M.W."/>
            <person name="Leroy P."/>
            <person name="Li P."/>
            <person name="You F.M."/>
            <person name="Sun Q."/>
            <person name="Liu Z."/>
            <person name="Lyons E."/>
            <person name="Wicker T."/>
            <person name="Salzberg S.L."/>
            <person name="Devos K.M."/>
            <person name="Dvorak J."/>
        </authorList>
    </citation>
    <scope>NUCLEOTIDE SEQUENCE [LARGE SCALE GENOMIC DNA]</scope>
    <source>
        <strain evidence="4">cv. AL8/78</strain>
    </source>
</reference>
<dbReference type="PANTHER" id="PTHR11618:SF67">
    <property type="entry name" value="TRANSCRIPTION FACTOR TFIIB CYCLIN-LIKE DOMAIN-CONTAINING PROTEIN"/>
    <property type="match status" value="1"/>
</dbReference>
<dbReference type="PANTHER" id="PTHR11618">
    <property type="entry name" value="TRANSCRIPTION INITIATION FACTOR IIB-RELATED"/>
    <property type="match status" value="1"/>
</dbReference>
<dbReference type="Gramene" id="AET2Gv20776500.1">
    <property type="protein sequence ID" value="AET2Gv20776500.1"/>
    <property type="gene ID" value="AET2Gv20776500"/>
</dbReference>
<evidence type="ECO:0000256" key="1">
    <source>
        <dbReference type="ARBA" id="ARBA00023015"/>
    </source>
</evidence>
<dbReference type="GO" id="GO:0097550">
    <property type="term" value="C:transcription preinitiation complex"/>
    <property type="evidence" value="ECO:0007669"/>
    <property type="project" value="TreeGrafter"/>
</dbReference>
<dbReference type="InterPro" id="IPR000812">
    <property type="entry name" value="TFIIB"/>
</dbReference>
<proteinExistence type="predicted"/>
<name>A0A453C982_AEGTS</name>
<evidence type="ECO:0000256" key="2">
    <source>
        <dbReference type="ARBA" id="ARBA00023163"/>
    </source>
</evidence>
<dbReference type="Gene3D" id="1.10.472.10">
    <property type="entry name" value="Cyclin-like"/>
    <property type="match status" value="3"/>
</dbReference>
<evidence type="ECO:0000313" key="5">
    <source>
        <dbReference type="Proteomes" id="UP000015105"/>
    </source>
</evidence>
<dbReference type="AlphaFoldDB" id="A0A453C982"/>
<keyword evidence="1" id="KW-0805">Transcription regulation</keyword>
<dbReference type="GO" id="GO:0005634">
    <property type="term" value="C:nucleus"/>
    <property type="evidence" value="ECO:0007669"/>
    <property type="project" value="TreeGrafter"/>
</dbReference>
<dbReference type="EnsemblPlants" id="AET2Gv20776500.1">
    <property type="protein sequence ID" value="AET2Gv20776500.1"/>
    <property type="gene ID" value="AET2Gv20776500"/>
</dbReference>
<feature type="compositionally biased region" description="Gly residues" evidence="3">
    <location>
        <begin position="92"/>
        <end position="102"/>
    </location>
</feature>
<dbReference type="STRING" id="200361.A0A453C982"/>
<keyword evidence="2" id="KW-0804">Transcription</keyword>
<reference evidence="5" key="2">
    <citation type="journal article" date="2017" name="Nat. Plants">
        <title>The Aegilops tauschii genome reveals multiple impacts of transposons.</title>
        <authorList>
            <person name="Zhao G."/>
            <person name="Zou C."/>
            <person name="Li K."/>
            <person name="Wang K."/>
            <person name="Li T."/>
            <person name="Gao L."/>
            <person name="Zhang X."/>
            <person name="Wang H."/>
            <person name="Yang Z."/>
            <person name="Liu X."/>
            <person name="Jiang W."/>
            <person name="Mao L."/>
            <person name="Kong X."/>
            <person name="Jiao Y."/>
            <person name="Jia J."/>
        </authorList>
    </citation>
    <scope>NUCLEOTIDE SEQUENCE [LARGE SCALE GENOMIC DNA]</scope>
    <source>
        <strain evidence="5">cv. AL8/78</strain>
    </source>
</reference>
<evidence type="ECO:0008006" key="6">
    <source>
        <dbReference type="Google" id="ProtNLM"/>
    </source>
</evidence>
<protein>
    <recommendedName>
        <fullName evidence="6">Transcription factor TFIIB cyclin-like domain-containing protein</fullName>
    </recommendedName>
</protein>
<evidence type="ECO:0000256" key="3">
    <source>
        <dbReference type="SAM" id="MobiDB-lite"/>
    </source>
</evidence>
<evidence type="ECO:0000313" key="4">
    <source>
        <dbReference type="EnsemblPlants" id="AET2Gv20776500.1"/>
    </source>
</evidence>
<feature type="region of interest" description="Disordered" evidence="3">
    <location>
        <begin position="78"/>
        <end position="107"/>
    </location>
</feature>
<reference evidence="4" key="4">
    <citation type="submission" date="2019-03" db="UniProtKB">
        <authorList>
            <consortium name="EnsemblPlants"/>
        </authorList>
    </citation>
    <scope>IDENTIFICATION</scope>
</reference>
<sequence>TICAARWQSHPMETRMLAAVRAADRELLYSLYYPAGGRAPAAAVVGCVCLDYLRCSECERILGQSFLAIELNVRKKQRTDPPVPAARVGQELGQGGGPGSHGAEGSDAALSGMAHRVVPGSHPPSDGAEGSAAAVSGMPYRLVLGSHPSSDGAEGSDAAISTMAHRIAPGMNSGVEVFEAAISGMTARLGLAAAVGERAKEVFRRMERANAWHYGRGWTKDLSKGLAYAACLSIACSTDGSALSPRELARAAAADGGAASPKDIATLVAHIKRRLGEEEAAGRADRLVPGSDGVEWSGTAVSSMVDRLWPGSQPPSDGDEGFEAAISGMAARLGLPAAVGERGKEVFRKMEEASAWPHGPGRSKFRSNAPLVYAACLSTACHNEDSARSLRELALAAAGDGGPKSMKEIARLVSHIRSQLEEAGQLTCIGMVSVSSFLRRFSAYIGLAEAEETVALEAARRLEEGALDVPHSPGSVAAAIACLTLERAGAWKPGKDVAAATGVSDMTIYMVCRKLRPHAELLFG</sequence>
<dbReference type="SUPFAM" id="SSF47954">
    <property type="entry name" value="Cyclin-like"/>
    <property type="match status" value="2"/>
</dbReference>